<gene>
    <name evidence="2" type="ORF">AADEFJLK_00058</name>
</gene>
<feature type="transmembrane region" description="Helical" evidence="1">
    <location>
        <begin position="75"/>
        <end position="97"/>
    </location>
</feature>
<keyword evidence="1" id="KW-1133">Transmembrane helix</keyword>
<dbReference type="EMBL" id="PGFZ01000001">
    <property type="protein sequence ID" value="POZ53049.1"/>
    <property type="molecule type" value="Genomic_DNA"/>
</dbReference>
<organism evidence="2 3">
    <name type="scientific">Methylovulum psychrotolerans</name>
    <dbReference type="NCBI Taxonomy" id="1704499"/>
    <lineage>
        <taxon>Bacteria</taxon>
        <taxon>Pseudomonadati</taxon>
        <taxon>Pseudomonadota</taxon>
        <taxon>Gammaproteobacteria</taxon>
        <taxon>Methylococcales</taxon>
        <taxon>Methylococcaceae</taxon>
        <taxon>Methylovulum</taxon>
    </lineage>
</organism>
<dbReference type="Proteomes" id="UP000237423">
    <property type="component" value="Unassembled WGS sequence"/>
</dbReference>
<proteinExistence type="predicted"/>
<evidence type="ECO:0000313" key="2">
    <source>
        <dbReference type="EMBL" id="POZ53049.1"/>
    </source>
</evidence>
<comment type="caution">
    <text evidence="2">The sequence shown here is derived from an EMBL/GenBank/DDBJ whole genome shotgun (WGS) entry which is preliminary data.</text>
</comment>
<protein>
    <submittedName>
        <fullName evidence="2">Uncharacterized protein</fullName>
    </submittedName>
</protein>
<accession>A0A2S5CQF3</accession>
<evidence type="ECO:0000313" key="3">
    <source>
        <dbReference type="Proteomes" id="UP000237423"/>
    </source>
</evidence>
<evidence type="ECO:0000256" key="1">
    <source>
        <dbReference type="SAM" id="Phobius"/>
    </source>
</evidence>
<name>A0A2S5CQF3_9GAMM</name>
<dbReference type="AlphaFoldDB" id="A0A2S5CQF3"/>
<keyword evidence="1" id="KW-0812">Transmembrane</keyword>
<keyword evidence="1" id="KW-0472">Membrane</keyword>
<sequence length="112" mass="13235">MVERGGRIVRPWKKYQYYRKAFDKRLCFCRPIIEKDYNQLLVLKRIYGFRCYENTPSRRPTFTLPLKPLATDQRLIGMTDIVLVTLVVILTLMRLVYIKTGDQKCAVAANFL</sequence>
<reference evidence="2 3" key="1">
    <citation type="submission" date="2017-11" db="EMBL/GenBank/DDBJ databases">
        <title>Draft Genome Sequence of Methylobacter psychrotolerans Sph1T, an Obligate Methanotroph from Low-Temperature Environments.</title>
        <authorList>
            <person name="Oshkin I.Y."/>
            <person name="Miroshnikov K."/>
            <person name="Belova S.E."/>
            <person name="Korzhenkov A."/>
            <person name="Toshchakov S.V."/>
            <person name="Dedysh S.N."/>
        </authorList>
    </citation>
    <scope>NUCLEOTIDE SEQUENCE [LARGE SCALE GENOMIC DNA]</scope>
    <source>
        <strain evidence="2 3">Sph1</strain>
    </source>
</reference>